<protein>
    <submittedName>
        <fullName evidence="2">Uncharacterized protein</fullName>
    </submittedName>
</protein>
<reference evidence="2" key="1">
    <citation type="submission" date="2021-02" db="EMBL/GenBank/DDBJ databases">
        <authorList>
            <person name="Nowell W R."/>
        </authorList>
    </citation>
    <scope>NUCLEOTIDE SEQUENCE</scope>
</reference>
<feature type="compositionally biased region" description="Low complexity" evidence="1">
    <location>
        <begin position="241"/>
        <end position="254"/>
    </location>
</feature>
<proteinExistence type="predicted"/>
<accession>A0A815HNY8</accession>
<evidence type="ECO:0000313" key="4">
    <source>
        <dbReference type="Proteomes" id="UP000663829"/>
    </source>
</evidence>
<dbReference type="Proteomes" id="UP000663829">
    <property type="component" value="Unassembled WGS sequence"/>
</dbReference>
<feature type="region of interest" description="Disordered" evidence="1">
    <location>
        <begin position="232"/>
        <end position="254"/>
    </location>
</feature>
<dbReference type="EMBL" id="CAJOBC010066375">
    <property type="protein sequence ID" value="CAF4227630.1"/>
    <property type="molecule type" value="Genomic_DNA"/>
</dbReference>
<sequence length="324" mass="36686">MSTPQIYFDLDKLSSNALSFTDQQFYDLVKDLLGGSQAKLLAYQHINSVPCFLMSDDVCDILNYDIDDPELDEIREEICFKLKSGQYMVKGGIKTSFSCLKEYLLKKTEEKLNEPKKKRKTQSQSLLSNSNQTQLTSTQTTTTIPLTANQYKRYLLNLIKQWCDDNKDNLQIDDLNLTDGDDFTSKVSTSSHGFEGTITCKCGITLVLPKTTDKILLPNYYRHLKDHNCKHVKDLQKKSKQQQSSTTTTTSATQPQTPLIQIITSIPSAVYVAVRDMGQDLAVLEDNTTNATLGDLSSENCLQSLCKRERRRLETEQNESANFL</sequence>
<dbReference type="OrthoDB" id="10063432at2759"/>
<evidence type="ECO:0000256" key="1">
    <source>
        <dbReference type="SAM" id="MobiDB-lite"/>
    </source>
</evidence>
<dbReference type="AlphaFoldDB" id="A0A815HNY8"/>
<evidence type="ECO:0000313" key="3">
    <source>
        <dbReference type="EMBL" id="CAF4227630.1"/>
    </source>
</evidence>
<feature type="compositionally biased region" description="Low complexity" evidence="1">
    <location>
        <begin position="122"/>
        <end position="134"/>
    </location>
</feature>
<name>A0A815HNY8_9BILA</name>
<dbReference type="EMBL" id="CAJNOQ010015086">
    <property type="protein sequence ID" value="CAF1354744.1"/>
    <property type="molecule type" value="Genomic_DNA"/>
</dbReference>
<keyword evidence="4" id="KW-1185">Reference proteome</keyword>
<comment type="caution">
    <text evidence="2">The sequence shown here is derived from an EMBL/GenBank/DDBJ whole genome shotgun (WGS) entry which is preliminary data.</text>
</comment>
<gene>
    <name evidence="2" type="ORF">GPM918_LOCUS31089</name>
    <name evidence="3" type="ORF">SRO942_LOCUS31722</name>
</gene>
<dbReference type="Proteomes" id="UP000681722">
    <property type="component" value="Unassembled WGS sequence"/>
</dbReference>
<evidence type="ECO:0000313" key="2">
    <source>
        <dbReference type="EMBL" id="CAF1354744.1"/>
    </source>
</evidence>
<feature type="region of interest" description="Disordered" evidence="1">
    <location>
        <begin position="112"/>
        <end position="134"/>
    </location>
</feature>
<organism evidence="2 4">
    <name type="scientific">Didymodactylos carnosus</name>
    <dbReference type="NCBI Taxonomy" id="1234261"/>
    <lineage>
        <taxon>Eukaryota</taxon>
        <taxon>Metazoa</taxon>
        <taxon>Spiralia</taxon>
        <taxon>Gnathifera</taxon>
        <taxon>Rotifera</taxon>
        <taxon>Eurotatoria</taxon>
        <taxon>Bdelloidea</taxon>
        <taxon>Philodinida</taxon>
        <taxon>Philodinidae</taxon>
        <taxon>Didymodactylos</taxon>
    </lineage>
</organism>